<dbReference type="AlphaFoldDB" id="A0A845AFZ7"/>
<accession>A0A845AFZ7</accession>
<keyword evidence="5" id="KW-1185">Reference proteome</keyword>
<dbReference type="RefSeq" id="WP_160753467.1">
    <property type="nucleotide sequence ID" value="NZ_WTYA01000007.1"/>
</dbReference>
<sequence length="186" mass="19040">MGNLIMSLTSKTILRAGAMASALIVTVPAHAALLDFNFAGPSGTAVFQLDSNATPDFAKTVIAGSDQFGFYNVAGTFGGINGTASTISFGTGIIATLNIVAPNLGFTQFSGSSSPLFSGTANNPTFNTGTFTLKNPFFGNGTLTVSKAAPPVPEPATWALLILGFGAIGATMRSRRDRKSTTVSYA</sequence>
<proteinExistence type="predicted"/>
<name>A0A845AFZ7_9SPHN</name>
<dbReference type="Proteomes" id="UP000439780">
    <property type="component" value="Unassembled WGS sequence"/>
</dbReference>
<protein>
    <submittedName>
        <fullName evidence="4">PEPxxWA-CTERM sorting domain-containing protein</fullName>
    </submittedName>
</protein>
<feature type="signal peptide" evidence="2">
    <location>
        <begin position="1"/>
        <end position="31"/>
    </location>
</feature>
<gene>
    <name evidence="4" type="ORF">GRI58_10090</name>
</gene>
<dbReference type="OrthoDB" id="7571274at2"/>
<evidence type="ECO:0000313" key="4">
    <source>
        <dbReference type="EMBL" id="MXP29170.1"/>
    </source>
</evidence>
<feature type="transmembrane region" description="Helical" evidence="1">
    <location>
        <begin position="155"/>
        <end position="172"/>
    </location>
</feature>
<keyword evidence="1" id="KW-0472">Membrane</keyword>
<reference evidence="4 5" key="1">
    <citation type="submission" date="2019-12" db="EMBL/GenBank/DDBJ databases">
        <title>Genomic-based taxomic classification of the family Erythrobacteraceae.</title>
        <authorList>
            <person name="Xu L."/>
        </authorList>
    </citation>
    <scope>NUCLEOTIDE SEQUENCE [LARGE SCALE GENOMIC DNA]</scope>
    <source>
        <strain evidence="4 5">KEMB 9005-328</strain>
    </source>
</reference>
<dbReference type="EMBL" id="WTYA01000007">
    <property type="protein sequence ID" value="MXP29170.1"/>
    <property type="molecule type" value="Genomic_DNA"/>
</dbReference>
<feature type="domain" description="Ice-binding protein C-terminal" evidence="3">
    <location>
        <begin position="151"/>
        <end position="176"/>
    </location>
</feature>
<dbReference type="Pfam" id="PF07589">
    <property type="entry name" value="PEP-CTERM"/>
    <property type="match status" value="1"/>
</dbReference>
<comment type="caution">
    <text evidence="4">The sequence shown here is derived from an EMBL/GenBank/DDBJ whole genome shotgun (WGS) entry which is preliminary data.</text>
</comment>
<keyword evidence="2" id="KW-0732">Signal</keyword>
<feature type="chain" id="PRO_5032749432" evidence="2">
    <location>
        <begin position="32"/>
        <end position="186"/>
    </location>
</feature>
<evidence type="ECO:0000313" key="5">
    <source>
        <dbReference type="Proteomes" id="UP000439780"/>
    </source>
</evidence>
<evidence type="ECO:0000256" key="2">
    <source>
        <dbReference type="SAM" id="SignalP"/>
    </source>
</evidence>
<organism evidence="4 5">
    <name type="scientific">Qipengyuania algicida</name>
    <dbReference type="NCBI Taxonomy" id="1836209"/>
    <lineage>
        <taxon>Bacteria</taxon>
        <taxon>Pseudomonadati</taxon>
        <taxon>Pseudomonadota</taxon>
        <taxon>Alphaproteobacteria</taxon>
        <taxon>Sphingomonadales</taxon>
        <taxon>Erythrobacteraceae</taxon>
        <taxon>Qipengyuania</taxon>
    </lineage>
</organism>
<dbReference type="NCBIfam" id="TIGR02595">
    <property type="entry name" value="PEP_CTERM"/>
    <property type="match status" value="1"/>
</dbReference>
<keyword evidence="1" id="KW-0812">Transmembrane</keyword>
<dbReference type="InterPro" id="IPR013424">
    <property type="entry name" value="Ice-binding_C"/>
</dbReference>
<dbReference type="NCBIfam" id="NF035944">
    <property type="entry name" value="PEPxxWA-CTERM"/>
    <property type="match status" value="1"/>
</dbReference>
<evidence type="ECO:0000259" key="3">
    <source>
        <dbReference type="Pfam" id="PF07589"/>
    </source>
</evidence>
<evidence type="ECO:0000256" key="1">
    <source>
        <dbReference type="SAM" id="Phobius"/>
    </source>
</evidence>
<keyword evidence="1" id="KW-1133">Transmembrane helix</keyword>